<reference evidence="1 2" key="1">
    <citation type="submission" date="2023-04" db="EMBL/GenBank/DDBJ databases">
        <title>Forest soil microbial communities from Buena Vista Peninsula, Colon Province, Panama.</title>
        <authorList>
            <person name="Bouskill N."/>
        </authorList>
    </citation>
    <scope>NUCLEOTIDE SEQUENCE [LARGE SCALE GENOMIC DNA]</scope>
    <source>
        <strain evidence="1 2">AC80</strain>
    </source>
</reference>
<organism evidence="1 2">
    <name type="scientific">Mycolicibacterium frederiksbergense</name>
    <dbReference type="NCBI Taxonomy" id="117567"/>
    <lineage>
        <taxon>Bacteria</taxon>
        <taxon>Bacillati</taxon>
        <taxon>Actinomycetota</taxon>
        <taxon>Actinomycetes</taxon>
        <taxon>Mycobacteriales</taxon>
        <taxon>Mycobacteriaceae</taxon>
        <taxon>Mycolicibacterium</taxon>
    </lineage>
</organism>
<proteinExistence type="predicted"/>
<keyword evidence="2" id="KW-1185">Reference proteome</keyword>
<dbReference type="RefSeq" id="WP_280835091.1">
    <property type="nucleotide sequence ID" value="NZ_JARXVE010000011.1"/>
</dbReference>
<evidence type="ECO:0000313" key="1">
    <source>
        <dbReference type="EMBL" id="MDH6198517.1"/>
    </source>
</evidence>
<protein>
    <recommendedName>
        <fullName evidence="3">Serine protease</fullName>
    </recommendedName>
</protein>
<dbReference type="Proteomes" id="UP001160130">
    <property type="component" value="Unassembled WGS sequence"/>
</dbReference>
<name>A0ABT6L6D7_9MYCO</name>
<evidence type="ECO:0000313" key="2">
    <source>
        <dbReference type="Proteomes" id="UP001160130"/>
    </source>
</evidence>
<sequence length="278" mass="30204">MSPLILNCVCFVCIYADGDYRPVGTAFFLGVTPEGSDPEKQWCAVVTALHVIAGIENSGGQIFLRVNTKAGGFDYVEMPPERWVRPDHSDGIVDAAAACFFPTESQQKSDFKVIGEEQAITAQGLRDLHIGVGNDVYLSGLFVNHAGTRRNEPIIRSGSFAAIPEEEVLTNHGRMRAYLIESRSIGGLSGSPVFVEPGITYYTDDGQIHMRPPLTRAWHLLGVIQGHWDAPETIGPDALLSAELVNKGIAIVTPIDRALPLAHEAVSQAFAAWDAEHR</sequence>
<gene>
    <name evidence="1" type="ORF">M2272_005176</name>
</gene>
<accession>A0ABT6L6D7</accession>
<evidence type="ECO:0008006" key="3">
    <source>
        <dbReference type="Google" id="ProtNLM"/>
    </source>
</evidence>
<comment type="caution">
    <text evidence="1">The sequence shown here is derived from an EMBL/GenBank/DDBJ whole genome shotgun (WGS) entry which is preliminary data.</text>
</comment>
<dbReference type="EMBL" id="JARXVE010000011">
    <property type="protein sequence ID" value="MDH6198517.1"/>
    <property type="molecule type" value="Genomic_DNA"/>
</dbReference>